<evidence type="ECO:0000256" key="9">
    <source>
        <dbReference type="PIRSR" id="PIRSR001134-2"/>
    </source>
</evidence>
<dbReference type="EMBL" id="SMJW01000105">
    <property type="protein sequence ID" value="TDC13251.1"/>
    <property type="molecule type" value="Genomic_DNA"/>
</dbReference>
<evidence type="ECO:0000256" key="2">
    <source>
        <dbReference type="ARBA" id="ARBA00022670"/>
    </source>
</evidence>
<dbReference type="Pfam" id="PF02983">
    <property type="entry name" value="Pro_Al_protease"/>
    <property type="match status" value="1"/>
</dbReference>
<dbReference type="PIRSF" id="PIRSF001134">
    <property type="entry name" value="Streptogrisin"/>
    <property type="match status" value="1"/>
</dbReference>
<dbReference type="Gene3D" id="2.40.10.10">
    <property type="entry name" value="Trypsin-like serine proteases"/>
    <property type="match status" value="2"/>
</dbReference>
<reference evidence="12 13" key="1">
    <citation type="submission" date="2019-03" db="EMBL/GenBank/DDBJ databases">
        <title>Draft genome sequences of novel Actinobacteria.</title>
        <authorList>
            <person name="Sahin N."/>
            <person name="Ay H."/>
            <person name="Saygin H."/>
        </authorList>
    </citation>
    <scope>NUCLEOTIDE SEQUENCE [LARGE SCALE GENOMIC DNA]</scope>
    <source>
        <strain evidence="12 13">DSM 45347</strain>
    </source>
</reference>
<feature type="active site" description="Charge relay system" evidence="8">
    <location>
        <position position="268"/>
    </location>
</feature>
<dbReference type="Proteomes" id="UP000295431">
    <property type="component" value="Unassembled WGS sequence"/>
</dbReference>
<feature type="active site" description="Charge relay system" evidence="8">
    <location>
        <position position="349"/>
    </location>
</feature>
<dbReference type="GO" id="GO:0004252">
    <property type="term" value="F:serine-type endopeptidase activity"/>
    <property type="evidence" value="ECO:0007669"/>
    <property type="project" value="InterPro"/>
</dbReference>
<keyword evidence="2" id="KW-0645">Protease</keyword>
<dbReference type="CDD" id="cd21112">
    <property type="entry name" value="alphaLP-like"/>
    <property type="match status" value="1"/>
</dbReference>
<keyword evidence="13" id="KW-1185">Reference proteome</keyword>
<protein>
    <submittedName>
        <fullName evidence="12">S1 family peptidase</fullName>
    </submittedName>
</protein>
<dbReference type="InterPro" id="IPR004236">
    <property type="entry name" value="Pept_S1_alpha_lytic"/>
</dbReference>
<feature type="active site" description="Charge relay system" evidence="8">
    <location>
        <position position="240"/>
    </location>
</feature>
<gene>
    <name evidence="12" type="ORF">E1284_20865</name>
</gene>
<dbReference type="InterPro" id="IPR001316">
    <property type="entry name" value="Pept_S1A_streptogrisin"/>
</dbReference>
<dbReference type="GO" id="GO:0005576">
    <property type="term" value="C:extracellular region"/>
    <property type="evidence" value="ECO:0007669"/>
    <property type="project" value="InterPro"/>
</dbReference>
<evidence type="ECO:0000256" key="5">
    <source>
        <dbReference type="ARBA" id="ARBA00022825"/>
    </source>
</evidence>
<evidence type="ECO:0000256" key="8">
    <source>
        <dbReference type="PIRSR" id="PIRSR001134-1"/>
    </source>
</evidence>
<comment type="caution">
    <text evidence="12">The sequence shown here is derived from an EMBL/GenBank/DDBJ whole genome shotgun (WGS) entry which is preliminary data.</text>
</comment>
<accession>A0A4R4NU24</accession>
<dbReference type="Pfam" id="PF00089">
    <property type="entry name" value="Trypsin"/>
    <property type="match status" value="1"/>
</dbReference>
<keyword evidence="4" id="KW-0378">Hydrolase</keyword>
<evidence type="ECO:0000313" key="13">
    <source>
        <dbReference type="Proteomes" id="UP000295431"/>
    </source>
</evidence>
<evidence type="ECO:0000259" key="11">
    <source>
        <dbReference type="Pfam" id="PF02983"/>
    </source>
</evidence>
<dbReference type="InterPro" id="IPR001254">
    <property type="entry name" value="Trypsin_dom"/>
</dbReference>
<evidence type="ECO:0000256" key="6">
    <source>
        <dbReference type="ARBA" id="ARBA00023145"/>
    </source>
</evidence>
<evidence type="ECO:0000256" key="4">
    <source>
        <dbReference type="ARBA" id="ARBA00022801"/>
    </source>
</evidence>
<dbReference type="PRINTS" id="PR00861">
    <property type="entry name" value="ALYTICPTASE"/>
</dbReference>
<organism evidence="12 13">
    <name type="scientific">Actinomadura bangladeshensis</name>
    <dbReference type="NCBI Taxonomy" id="453573"/>
    <lineage>
        <taxon>Bacteria</taxon>
        <taxon>Bacillati</taxon>
        <taxon>Actinomycetota</taxon>
        <taxon>Actinomycetes</taxon>
        <taxon>Streptosporangiales</taxon>
        <taxon>Thermomonosporaceae</taxon>
        <taxon>Actinomadura</taxon>
    </lineage>
</organism>
<evidence type="ECO:0000256" key="1">
    <source>
        <dbReference type="ARBA" id="ARBA00007664"/>
    </source>
</evidence>
<dbReference type="InterPro" id="IPR009003">
    <property type="entry name" value="Peptidase_S1_PA"/>
</dbReference>
<feature type="disulfide bond" evidence="9">
    <location>
        <begin position="343"/>
        <end position="370"/>
    </location>
</feature>
<keyword evidence="5" id="KW-0720">Serine protease</keyword>
<evidence type="ECO:0000256" key="3">
    <source>
        <dbReference type="ARBA" id="ARBA00022729"/>
    </source>
</evidence>
<name>A0A4R4NU24_9ACTN</name>
<dbReference type="OrthoDB" id="8781117at2"/>
<keyword evidence="7 9" id="KW-1015">Disulfide bond</keyword>
<keyword evidence="3" id="KW-0732">Signal</keyword>
<evidence type="ECO:0000256" key="7">
    <source>
        <dbReference type="ARBA" id="ARBA00023157"/>
    </source>
</evidence>
<keyword evidence="6" id="KW-0865">Zymogen</keyword>
<proteinExistence type="inferred from homology"/>
<dbReference type="GO" id="GO:0006508">
    <property type="term" value="P:proteolysis"/>
    <property type="evidence" value="ECO:0007669"/>
    <property type="project" value="UniProtKB-KW"/>
</dbReference>
<sequence length="393" mass="39281">MPTTPPGIGHLLRLTSALTVLTPCRGPPAHHKGAPTPPLEAQVKNRHRRVGAAAVTAAAAGLVAATLATAPAASASPAAPAAPAAPGTLATSLAQQLGAQTAGSYLKGGKLVVTVTSAQAAQAVRAAGAVPKTVARSGADLAKVMKALDREAAVPGTAWAVDPATNQVLLTMDSTVKGAKLKKVKAAVAEQGAAVRTERVAGTFQKLTRGGEAIYTGGARCSLGFNVRSGSTYYFVTAGHCTNIGTTWTDSSGRTLGRTVASSFPGNDYGVVQYTSAPTDTTGSVSLYSGTRDITSAGNAAVGQTVYRSGSTTGLHSGRVTALNQRVNYAEGSVSGLIRTTVCAEPGDSGGSLFAGSTALGLTSGGSGNCSSGGTTFFQPVTEPLSRYGLSVY</sequence>
<comment type="similarity">
    <text evidence="1">Belongs to the peptidase S1 family.</text>
</comment>
<dbReference type="InterPro" id="IPR043504">
    <property type="entry name" value="Peptidase_S1_PA_chymotrypsin"/>
</dbReference>
<dbReference type="SUPFAM" id="SSF50494">
    <property type="entry name" value="Trypsin-like serine proteases"/>
    <property type="match status" value="1"/>
</dbReference>
<feature type="disulfide bond" evidence="9">
    <location>
        <begin position="221"/>
        <end position="241"/>
    </location>
</feature>
<dbReference type="AlphaFoldDB" id="A0A4R4NU24"/>
<feature type="domain" description="Peptidase S1A alpha-lytic prodomain" evidence="11">
    <location>
        <begin position="136"/>
        <end position="190"/>
    </location>
</feature>
<feature type="domain" description="Peptidase S1" evidence="10">
    <location>
        <begin position="210"/>
        <end position="382"/>
    </location>
</feature>
<evidence type="ECO:0000313" key="12">
    <source>
        <dbReference type="EMBL" id="TDC13251.1"/>
    </source>
</evidence>
<evidence type="ECO:0000259" key="10">
    <source>
        <dbReference type="Pfam" id="PF00089"/>
    </source>
</evidence>